<reference evidence="1" key="2">
    <citation type="submission" date="2020-09" db="EMBL/GenBank/DDBJ databases">
        <authorList>
            <person name="Sun Q."/>
            <person name="Ohkuma M."/>
        </authorList>
    </citation>
    <scope>NUCLEOTIDE SEQUENCE</scope>
    <source>
        <strain evidence="1">JCM 3090</strain>
    </source>
</reference>
<reference evidence="1" key="1">
    <citation type="journal article" date="2014" name="Int. J. Syst. Evol. Microbiol.">
        <title>Complete genome sequence of Corynebacterium casei LMG S-19264T (=DSM 44701T), isolated from a smear-ripened cheese.</title>
        <authorList>
            <consortium name="US DOE Joint Genome Institute (JGI-PGF)"/>
            <person name="Walter F."/>
            <person name="Albersmeier A."/>
            <person name="Kalinowski J."/>
            <person name="Ruckert C."/>
        </authorList>
    </citation>
    <scope>NUCLEOTIDE SEQUENCE</scope>
    <source>
        <strain evidence="1">JCM 3090</strain>
    </source>
</reference>
<dbReference type="AlphaFoldDB" id="A0A8J3B2H6"/>
<comment type="caution">
    <text evidence="1">The sequence shown here is derived from an EMBL/GenBank/DDBJ whole genome shotgun (WGS) entry which is preliminary data.</text>
</comment>
<dbReference type="RefSeq" id="WP_189168095.1">
    <property type="nucleotide sequence ID" value="NZ_BMQB01000001.1"/>
</dbReference>
<evidence type="ECO:0000313" key="2">
    <source>
        <dbReference type="Proteomes" id="UP000649739"/>
    </source>
</evidence>
<proteinExistence type="predicted"/>
<sequence length="128" mass="13272">MITISIDATITGTPTTATDGTVVLRALHFRTPGPALALTITCTGRLADTAAGLRTGDRIIVSAVTANATTINGRPALDITAGDLTVTHRAYAGRHRQTATSAAATADVEAHGRYLAWHGVVCSPQPRR</sequence>
<dbReference type="Proteomes" id="UP000649739">
    <property type="component" value="Unassembled WGS sequence"/>
</dbReference>
<evidence type="ECO:0000313" key="1">
    <source>
        <dbReference type="EMBL" id="GGJ75837.1"/>
    </source>
</evidence>
<gene>
    <name evidence="1" type="ORF">GCM10010123_02200</name>
</gene>
<protein>
    <submittedName>
        <fullName evidence="1">Uncharacterized protein</fullName>
    </submittedName>
</protein>
<organism evidence="1 2">
    <name type="scientific">Pilimelia anulata</name>
    <dbReference type="NCBI Taxonomy" id="53371"/>
    <lineage>
        <taxon>Bacteria</taxon>
        <taxon>Bacillati</taxon>
        <taxon>Actinomycetota</taxon>
        <taxon>Actinomycetes</taxon>
        <taxon>Micromonosporales</taxon>
        <taxon>Micromonosporaceae</taxon>
        <taxon>Pilimelia</taxon>
    </lineage>
</organism>
<keyword evidence="2" id="KW-1185">Reference proteome</keyword>
<dbReference type="EMBL" id="BMQB01000001">
    <property type="protein sequence ID" value="GGJ75837.1"/>
    <property type="molecule type" value="Genomic_DNA"/>
</dbReference>
<name>A0A8J3B2H6_9ACTN</name>
<accession>A0A8J3B2H6</accession>